<evidence type="ECO:0000313" key="1">
    <source>
        <dbReference type="EMBL" id="GGO52499.1"/>
    </source>
</evidence>
<keyword evidence="2" id="KW-1185">Reference proteome</keyword>
<organism evidence="1 2">
    <name type="scientific">Streptomyces lasiicapitis</name>
    <dbReference type="NCBI Taxonomy" id="1923961"/>
    <lineage>
        <taxon>Bacteria</taxon>
        <taxon>Bacillati</taxon>
        <taxon>Actinomycetota</taxon>
        <taxon>Actinomycetes</taxon>
        <taxon>Kitasatosporales</taxon>
        <taxon>Streptomycetaceae</taxon>
        <taxon>Streptomyces</taxon>
    </lineage>
</organism>
<accession>A0ABQ2MIF3</accession>
<evidence type="ECO:0000313" key="2">
    <source>
        <dbReference type="Proteomes" id="UP000656881"/>
    </source>
</evidence>
<proteinExistence type="predicted"/>
<sequence>MRNVNPGDLEQLSKLIDGRGGVGDKLKEAFTRASNLGVTSKLSTVRSLDAWATEQGSDLRRRAALVRLENGDPEAGLRWAGFTTEDLKKYEGRDLTPDDLLLANSVAASDEPGAKGFARQDGEAIVDWIDRVKAQALAKIPGLQSHEQTIQTLVGLYGDWRSVTDTAGVATFQGVALTRVLVTNSFFRSAQLRSWKIRAGTVLRGSSHPWVRDAGSQLVRFRPELQSLSAPGSWLPSRLALWAGAPRNIPLVSGMIDDRVSMRYDAARRLPFMDSPVWRGITANKAINAIVGNDTLAKRFGGTTHSGEAVARAGQANLFKVGKEIFTRGRAVGWSRGLALTKGLAGAGKVSGALRGVGVVGGVWSTYLAGDQLVHRGLPWNHGNFSTRQKGARYVANVAEVGFHASLTAATVAPNPYTIGATVVFGGVYVGAKVVEHWDGIKKGAGKVVDEVGETAKEAVRDPVGTGKKIGRKLDPRNLF</sequence>
<dbReference type="RefSeq" id="WP_189176168.1">
    <property type="nucleotide sequence ID" value="NZ_BMNG01000013.1"/>
</dbReference>
<dbReference type="Proteomes" id="UP000656881">
    <property type="component" value="Unassembled WGS sequence"/>
</dbReference>
<evidence type="ECO:0008006" key="3">
    <source>
        <dbReference type="Google" id="ProtNLM"/>
    </source>
</evidence>
<protein>
    <recommendedName>
        <fullName evidence="3">PE-PGRS family protein</fullName>
    </recommendedName>
</protein>
<reference evidence="2" key="1">
    <citation type="journal article" date="2019" name="Int. J. Syst. Evol. Microbiol.">
        <title>The Global Catalogue of Microorganisms (GCM) 10K type strain sequencing project: providing services to taxonomists for standard genome sequencing and annotation.</title>
        <authorList>
            <consortium name="The Broad Institute Genomics Platform"/>
            <consortium name="The Broad Institute Genome Sequencing Center for Infectious Disease"/>
            <person name="Wu L."/>
            <person name="Ma J."/>
        </authorList>
    </citation>
    <scope>NUCLEOTIDE SEQUENCE [LARGE SCALE GENOMIC DNA]</scope>
    <source>
        <strain evidence="2">CGMCC 4.7349</strain>
    </source>
</reference>
<dbReference type="EMBL" id="BMNG01000013">
    <property type="protein sequence ID" value="GGO52499.1"/>
    <property type="molecule type" value="Genomic_DNA"/>
</dbReference>
<comment type="caution">
    <text evidence="1">The sequence shown here is derived from an EMBL/GenBank/DDBJ whole genome shotgun (WGS) entry which is preliminary data.</text>
</comment>
<name>A0ABQ2MIF3_9ACTN</name>
<gene>
    <name evidence="1" type="ORF">GCM10012286_57670</name>
</gene>